<gene>
    <name evidence="1" type="ORF">ACFPN9_29175</name>
</gene>
<dbReference type="RefSeq" id="WP_377818045.1">
    <property type="nucleotide sequence ID" value="NZ_JBHSLU010000161.1"/>
</dbReference>
<sequence>MTEGNLGTPAPQWLREQFAFEWCADCGRDHRHHTALPVMGNWFARCEREPIFCEATGELVPNPEGYLE</sequence>
<evidence type="ECO:0000313" key="2">
    <source>
        <dbReference type="Proteomes" id="UP001596060"/>
    </source>
</evidence>
<proteinExistence type="predicted"/>
<name>A0ABW0P9W8_9HYPH</name>
<dbReference type="EMBL" id="JBHSLU010000161">
    <property type="protein sequence ID" value="MFC5509290.1"/>
    <property type="molecule type" value="Genomic_DNA"/>
</dbReference>
<reference evidence="2" key="1">
    <citation type="journal article" date="2019" name="Int. J. Syst. Evol. Microbiol.">
        <title>The Global Catalogue of Microorganisms (GCM) 10K type strain sequencing project: providing services to taxonomists for standard genome sequencing and annotation.</title>
        <authorList>
            <consortium name="The Broad Institute Genomics Platform"/>
            <consortium name="The Broad Institute Genome Sequencing Center for Infectious Disease"/>
            <person name="Wu L."/>
            <person name="Ma J."/>
        </authorList>
    </citation>
    <scope>NUCLEOTIDE SEQUENCE [LARGE SCALE GENOMIC DNA]</scope>
    <source>
        <strain evidence="2">CCUG 43117</strain>
    </source>
</reference>
<evidence type="ECO:0000313" key="1">
    <source>
        <dbReference type="EMBL" id="MFC5509290.1"/>
    </source>
</evidence>
<comment type="caution">
    <text evidence="1">The sequence shown here is derived from an EMBL/GenBank/DDBJ whole genome shotgun (WGS) entry which is preliminary data.</text>
</comment>
<protein>
    <submittedName>
        <fullName evidence="1">Uncharacterized protein</fullName>
    </submittedName>
</protein>
<dbReference type="Proteomes" id="UP001596060">
    <property type="component" value="Unassembled WGS sequence"/>
</dbReference>
<keyword evidence="2" id="KW-1185">Reference proteome</keyword>
<organism evidence="1 2">
    <name type="scientific">Bosea massiliensis</name>
    <dbReference type="NCBI Taxonomy" id="151419"/>
    <lineage>
        <taxon>Bacteria</taxon>
        <taxon>Pseudomonadati</taxon>
        <taxon>Pseudomonadota</taxon>
        <taxon>Alphaproteobacteria</taxon>
        <taxon>Hyphomicrobiales</taxon>
        <taxon>Boseaceae</taxon>
        <taxon>Bosea</taxon>
    </lineage>
</organism>
<accession>A0ABW0P9W8</accession>